<keyword evidence="1" id="KW-0812">Transmembrane</keyword>
<evidence type="ECO:0000313" key="3">
    <source>
        <dbReference type="Proteomes" id="UP001595904"/>
    </source>
</evidence>
<dbReference type="RefSeq" id="WP_380595673.1">
    <property type="nucleotide sequence ID" value="NZ_JBHSDU010000003.1"/>
</dbReference>
<sequence>MNQSLTDRSANTSMVTIIYVLYLLALISGGITAVVGVIMAYVHKDGAPEWLRTHYELQIRTFWFGLIVGAIGGVLSWILIGLPILLALAIWWIIRCVKGLKYAGESAPYPNHLGWSP</sequence>
<proteinExistence type="predicted"/>
<comment type="caution">
    <text evidence="2">The sequence shown here is derived from an EMBL/GenBank/DDBJ whole genome shotgun (WGS) entry which is preliminary data.</text>
</comment>
<reference evidence="3" key="1">
    <citation type="journal article" date="2019" name="Int. J. Syst. Evol. Microbiol.">
        <title>The Global Catalogue of Microorganisms (GCM) 10K type strain sequencing project: providing services to taxonomists for standard genome sequencing and annotation.</title>
        <authorList>
            <consortium name="The Broad Institute Genomics Platform"/>
            <consortium name="The Broad Institute Genome Sequencing Center for Infectious Disease"/>
            <person name="Wu L."/>
            <person name="Ma J."/>
        </authorList>
    </citation>
    <scope>NUCLEOTIDE SEQUENCE [LARGE SCALE GENOMIC DNA]</scope>
    <source>
        <strain evidence="3">CGMCC 1.10759</strain>
    </source>
</reference>
<feature type="transmembrane region" description="Helical" evidence="1">
    <location>
        <begin position="20"/>
        <end position="42"/>
    </location>
</feature>
<evidence type="ECO:0000313" key="2">
    <source>
        <dbReference type="EMBL" id="MFC4308576.1"/>
    </source>
</evidence>
<keyword evidence="1" id="KW-1133">Transmembrane helix</keyword>
<name>A0ABV8SMJ1_9GAMM</name>
<dbReference type="EMBL" id="JBHSDU010000003">
    <property type="protein sequence ID" value="MFC4308576.1"/>
    <property type="molecule type" value="Genomic_DNA"/>
</dbReference>
<protein>
    <submittedName>
        <fullName evidence="2">DUF4870 family protein</fullName>
    </submittedName>
</protein>
<keyword evidence="3" id="KW-1185">Reference proteome</keyword>
<dbReference type="Proteomes" id="UP001595904">
    <property type="component" value="Unassembled WGS sequence"/>
</dbReference>
<keyword evidence="1" id="KW-0472">Membrane</keyword>
<evidence type="ECO:0000256" key="1">
    <source>
        <dbReference type="SAM" id="Phobius"/>
    </source>
</evidence>
<feature type="transmembrane region" description="Helical" evidence="1">
    <location>
        <begin position="62"/>
        <end position="94"/>
    </location>
</feature>
<accession>A0ABV8SMJ1</accession>
<organism evidence="2 3">
    <name type="scientific">Steroidobacter flavus</name>
    <dbReference type="NCBI Taxonomy" id="1842136"/>
    <lineage>
        <taxon>Bacteria</taxon>
        <taxon>Pseudomonadati</taxon>
        <taxon>Pseudomonadota</taxon>
        <taxon>Gammaproteobacteria</taxon>
        <taxon>Steroidobacterales</taxon>
        <taxon>Steroidobacteraceae</taxon>
        <taxon>Steroidobacter</taxon>
    </lineage>
</organism>
<gene>
    <name evidence="2" type="ORF">ACFPN2_05725</name>
</gene>